<dbReference type="Proteomes" id="UP000075243">
    <property type="component" value="Unassembled WGS sequence"/>
</dbReference>
<gene>
    <name evidence="1" type="ORF">KK1_027066</name>
</gene>
<dbReference type="EMBL" id="KQ483443">
    <property type="protein sequence ID" value="KYP51150.1"/>
    <property type="molecule type" value="Genomic_DNA"/>
</dbReference>
<organism evidence="1 2">
    <name type="scientific">Cajanus cajan</name>
    <name type="common">Pigeon pea</name>
    <name type="synonym">Cajanus indicus</name>
    <dbReference type="NCBI Taxonomy" id="3821"/>
    <lineage>
        <taxon>Eukaryota</taxon>
        <taxon>Viridiplantae</taxon>
        <taxon>Streptophyta</taxon>
        <taxon>Embryophyta</taxon>
        <taxon>Tracheophyta</taxon>
        <taxon>Spermatophyta</taxon>
        <taxon>Magnoliopsida</taxon>
        <taxon>eudicotyledons</taxon>
        <taxon>Gunneridae</taxon>
        <taxon>Pentapetalae</taxon>
        <taxon>rosids</taxon>
        <taxon>fabids</taxon>
        <taxon>Fabales</taxon>
        <taxon>Fabaceae</taxon>
        <taxon>Papilionoideae</taxon>
        <taxon>50 kb inversion clade</taxon>
        <taxon>NPAAA clade</taxon>
        <taxon>indigoferoid/millettioid clade</taxon>
        <taxon>Phaseoleae</taxon>
        <taxon>Cajanus</taxon>
    </lineage>
</organism>
<accession>A0A151S8L3</accession>
<dbReference type="AlphaFoldDB" id="A0A151S8L3"/>
<keyword evidence="2" id="KW-1185">Reference proteome</keyword>
<proteinExistence type="predicted"/>
<evidence type="ECO:0000313" key="2">
    <source>
        <dbReference type="Proteomes" id="UP000075243"/>
    </source>
</evidence>
<name>A0A151S8L3_CAJCA</name>
<dbReference type="STRING" id="3821.A0A151S8L3"/>
<reference evidence="1" key="1">
    <citation type="journal article" date="2012" name="Nat. Biotechnol.">
        <title>Draft genome sequence of pigeonpea (Cajanus cajan), an orphan legume crop of resource-poor farmers.</title>
        <authorList>
            <person name="Varshney R.K."/>
            <person name="Chen W."/>
            <person name="Li Y."/>
            <person name="Bharti A.K."/>
            <person name="Saxena R.K."/>
            <person name="Schlueter J.A."/>
            <person name="Donoghue M.T."/>
            <person name="Azam S."/>
            <person name="Fan G."/>
            <person name="Whaley A.M."/>
            <person name="Farmer A.D."/>
            <person name="Sheridan J."/>
            <person name="Iwata A."/>
            <person name="Tuteja R."/>
            <person name="Penmetsa R.V."/>
            <person name="Wu W."/>
            <person name="Upadhyaya H.D."/>
            <person name="Yang S.P."/>
            <person name="Shah T."/>
            <person name="Saxena K.B."/>
            <person name="Michael T."/>
            <person name="McCombie W.R."/>
            <person name="Yang B."/>
            <person name="Zhang G."/>
            <person name="Yang H."/>
            <person name="Wang J."/>
            <person name="Spillane C."/>
            <person name="Cook D.R."/>
            <person name="May G.D."/>
            <person name="Xu X."/>
            <person name="Jackson S.A."/>
        </authorList>
    </citation>
    <scope>NUCLEOTIDE SEQUENCE [LARGE SCALE GENOMIC DNA]</scope>
</reference>
<feature type="non-terminal residue" evidence="1">
    <location>
        <position position="1"/>
    </location>
</feature>
<evidence type="ECO:0008006" key="3">
    <source>
        <dbReference type="Google" id="ProtNLM"/>
    </source>
</evidence>
<sequence>EKVIEHRLREDMRIAKNQFGKQQIYLHVVFIDLEKAYDTSRLILKSLFNQVLDVLAKDVQKIISNCMLFVNNIALIEKLRETANFKLEFWRQTLETKDLCLNESTTKYMFCNFSQRQEEYDLEIKMREYVINWNVKINVWPNKREKDTKQLYTGDISVAPIEENMTENQIRWFRHIQNGPLETPVRKVDCT</sequence>
<evidence type="ECO:0000313" key="1">
    <source>
        <dbReference type="EMBL" id="KYP51150.1"/>
    </source>
</evidence>
<dbReference type="Gramene" id="C.cajan_26214.t">
    <property type="protein sequence ID" value="C.cajan_26214.t"/>
    <property type="gene ID" value="C.cajan_26214"/>
</dbReference>
<protein>
    <recommendedName>
        <fullName evidence="3">Reverse transcriptase domain-containing protein</fullName>
    </recommendedName>
</protein>